<proteinExistence type="predicted"/>
<feature type="compositionally biased region" description="Low complexity" evidence="1">
    <location>
        <begin position="64"/>
        <end position="74"/>
    </location>
</feature>
<dbReference type="EMBL" id="ATCN01001094">
    <property type="protein sequence ID" value="EPR78000.1"/>
    <property type="molecule type" value="Genomic_DNA"/>
</dbReference>
<accession>S7W5D5</accession>
<feature type="compositionally biased region" description="Polar residues" evidence="1">
    <location>
        <begin position="75"/>
        <end position="94"/>
    </location>
</feature>
<comment type="caution">
    <text evidence="3">The sequence shown here is derived from an EMBL/GenBank/DDBJ whole genome shotgun (WGS) entry which is preliminary data.</text>
</comment>
<evidence type="ECO:0000313" key="3">
    <source>
        <dbReference type="EMBL" id="EPR78000.1"/>
    </source>
</evidence>
<protein>
    <submittedName>
        <fullName evidence="3">Uncharacterized protein</fullName>
    </submittedName>
</protein>
<reference evidence="4" key="1">
    <citation type="journal article" date="2013" name="PLoS Genet.">
        <title>The genome of Spraguea lophii and the basis of host-microsporidian interactions.</title>
        <authorList>
            <person name="Campbell S.E."/>
            <person name="Williams T.A."/>
            <person name="Yousuf A."/>
            <person name="Soanes D.M."/>
            <person name="Paszkiewicz K.H."/>
            <person name="Williams B.A.P."/>
        </authorList>
    </citation>
    <scope>NUCLEOTIDE SEQUENCE [LARGE SCALE GENOMIC DNA]</scope>
    <source>
        <strain evidence="4">42_110</strain>
    </source>
</reference>
<dbReference type="InParanoid" id="S7W5D5"/>
<feature type="region of interest" description="Disordered" evidence="1">
    <location>
        <begin position="62"/>
        <end position="94"/>
    </location>
</feature>
<evidence type="ECO:0000256" key="2">
    <source>
        <dbReference type="SAM" id="SignalP"/>
    </source>
</evidence>
<feature type="signal peptide" evidence="2">
    <location>
        <begin position="1"/>
        <end position="17"/>
    </location>
</feature>
<keyword evidence="2" id="KW-0732">Signal</keyword>
<dbReference type="HOGENOM" id="CLU_515027_0_0_1"/>
<keyword evidence="4" id="KW-1185">Reference proteome</keyword>
<feature type="chain" id="PRO_5004558722" evidence="2">
    <location>
        <begin position="18"/>
        <end position="529"/>
    </location>
</feature>
<evidence type="ECO:0000313" key="4">
    <source>
        <dbReference type="Proteomes" id="UP000014978"/>
    </source>
</evidence>
<gene>
    <name evidence="3" type="ORF">SLOPH_557</name>
</gene>
<name>S7W5D5_SPRLO</name>
<dbReference type="AlphaFoldDB" id="S7W5D5"/>
<dbReference type="Proteomes" id="UP000014978">
    <property type="component" value="Unassembled WGS sequence"/>
</dbReference>
<dbReference type="VEuPathDB" id="MicrosporidiaDB:SLOPH_557"/>
<sequence>MLICNISLITIFQFILSDVLDGVGVEEMEKAINSNLNNSEEDGKIEKSAKAFNIFNNKDDNPLSSSSNTSVSSTANPLSISKENYNDPTNESLENSPKIIVKGDFDTKKLGKKIADILNSINKDKKKSGTDEKSKEKETAIQVIIKDVDGTDKELIYKTIKNNGDEVEVVDAIMEKLKLQRGQKEIKGNDNIKTTEKKENFNTIESKLLNEDNLSEEKKNDSKFLFFNKNKKDDTDTEYAYMNTKNGVQKVKLKIKKITYFDSFLDFKTDGVVNTIASTKIVSKTYTESKSIISTLSKIISTTSTFLKTVPSTIKLTSTVPTTFTLTSTLSKTTPSTVNKTSTVPRTLTITSTITKTIQPKLSKDINRINTRIKENIKETQIISPLPASLSKSISSKKSTSILDVRRETISLKITLPKSTSTKKTAKKERCISSTISVSSKAVKSENPITTKIAPKAIKIDKKPDDTILNVFKNLKDADDKENKNNANAKSKNKHIKVNGTLHTDKKSELGDKNFKFWGYIENMMDGGR</sequence>
<organism evidence="3 4">
    <name type="scientific">Spraguea lophii (strain 42_110)</name>
    <name type="common">Microsporidian parasite</name>
    <dbReference type="NCBI Taxonomy" id="1358809"/>
    <lineage>
        <taxon>Eukaryota</taxon>
        <taxon>Fungi</taxon>
        <taxon>Fungi incertae sedis</taxon>
        <taxon>Microsporidia</taxon>
        <taxon>Spragueidae</taxon>
        <taxon>Spraguea</taxon>
    </lineage>
</organism>
<evidence type="ECO:0000256" key="1">
    <source>
        <dbReference type="SAM" id="MobiDB-lite"/>
    </source>
</evidence>